<dbReference type="AlphaFoldDB" id="A0ABD3RQX9"/>
<dbReference type="EMBL" id="JBJXBP010000008">
    <property type="protein sequence ID" value="KAL3814201.1"/>
    <property type="molecule type" value="Genomic_DNA"/>
</dbReference>
<sequence length="68" mass="7915">MTIRRNESFCMQSQSYLRKSKYQSAMSNCSKWTFDICHSFVRIIGAGTEDTSIIRVSSAYFTILYQRA</sequence>
<accession>A0ABD3RQX9</accession>
<protein>
    <submittedName>
        <fullName evidence="1">Uncharacterized protein</fullName>
    </submittedName>
</protein>
<gene>
    <name evidence="1" type="ORF">ACJIZ3_015469</name>
</gene>
<proteinExistence type="predicted"/>
<reference evidence="1 2" key="1">
    <citation type="submission" date="2024-12" db="EMBL/GenBank/DDBJ databases">
        <title>The unique morphological basis and parallel evolutionary history of personate flowers in Penstemon.</title>
        <authorList>
            <person name="Depatie T.H."/>
            <person name="Wessinger C.A."/>
        </authorList>
    </citation>
    <scope>NUCLEOTIDE SEQUENCE [LARGE SCALE GENOMIC DNA]</scope>
    <source>
        <strain evidence="1">WTNN_2</strain>
        <tissue evidence="1">Leaf</tissue>
    </source>
</reference>
<dbReference type="Proteomes" id="UP001634393">
    <property type="component" value="Unassembled WGS sequence"/>
</dbReference>
<keyword evidence="2" id="KW-1185">Reference proteome</keyword>
<name>A0ABD3RQX9_9LAMI</name>
<evidence type="ECO:0000313" key="1">
    <source>
        <dbReference type="EMBL" id="KAL3814201.1"/>
    </source>
</evidence>
<evidence type="ECO:0000313" key="2">
    <source>
        <dbReference type="Proteomes" id="UP001634393"/>
    </source>
</evidence>
<organism evidence="1 2">
    <name type="scientific">Penstemon smallii</name>
    <dbReference type="NCBI Taxonomy" id="265156"/>
    <lineage>
        <taxon>Eukaryota</taxon>
        <taxon>Viridiplantae</taxon>
        <taxon>Streptophyta</taxon>
        <taxon>Embryophyta</taxon>
        <taxon>Tracheophyta</taxon>
        <taxon>Spermatophyta</taxon>
        <taxon>Magnoliopsida</taxon>
        <taxon>eudicotyledons</taxon>
        <taxon>Gunneridae</taxon>
        <taxon>Pentapetalae</taxon>
        <taxon>asterids</taxon>
        <taxon>lamiids</taxon>
        <taxon>Lamiales</taxon>
        <taxon>Plantaginaceae</taxon>
        <taxon>Cheloneae</taxon>
        <taxon>Penstemon</taxon>
    </lineage>
</organism>
<comment type="caution">
    <text evidence="1">The sequence shown here is derived from an EMBL/GenBank/DDBJ whole genome shotgun (WGS) entry which is preliminary data.</text>
</comment>